<sequence length="231" mass="26307">MRDSYIRASYLSLAISILVMIIILLCLYTNPNHPKFSIEDFSVVPDSKRSPNDLKDDDISFDLKLRNMNKAVGLYYEDPSRLTFTYHSLQEPSPKDDTWVYTLPAFYQGNGKTKHIQSVAKNSQHQPPRAIVDKRQDIKELIETDLLATDKTQYARSLLRNHLRLPSSRDNLVVVEKPVPAKVVTFRITLIINYRFKLWGDSSTHKLVVGADVTVDATTGERVTEGSINLV</sequence>
<evidence type="ECO:0000256" key="2">
    <source>
        <dbReference type="ARBA" id="ARBA00023136"/>
    </source>
</evidence>
<protein>
    <recommendedName>
        <fullName evidence="5">Late embryogenesis abundant protein LEA-2 subgroup domain-containing protein</fullName>
    </recommendedName>
</protein>
<dbReference type="EMBL" id="BKCJ010304466">
    <property type="protein sequence ID" value="GEZ64305.1"/>
    <property type="molecule type" value="Genomic_DNA"/>
</dbReference>
<comment type="caution">
    <text evidence="4">The sequence shown here is derived from an EMBL/GenBank/DDBJ whole genome shotgun (WGS) entry which is preliminary data.</text>
</comment>
<feature type="transmembrane region" description="Helical" evidence="3">
    <location>
        <begin position="6"/>
        <end position="28"/>
    </location>
</feature>
<organism evidence="4">
    <name type="scientific">Tanacetum cinerariifolium</name>
    <name type="common">Dalmatian daisy</name>
    <name type="synonym">Chrysanthemum cinerariifolium</name>
    <dbReference type="NCBI Taxonomy" id="118510"/>
    <lineage>
        <taxon>Eukaryota</taxon>
        <taxon>Viridiplantae</taxon>
        <taxon>Streptophyta</taxon>
        <taxon>Embryophyta</taxon>
        <taxon>Tracheophyta</taxon>
        <taxon>Spermatophyta</taxon>
        <taxon>Magnoliopsida</taxon>
        <taxon>eudicotyledons</taxon>
        <taxon>Gunneridae</taxon>
        <taxon>Pentapetalae</taxon>
        <taxon>asterids</taxon>
        <taxon>campanulids</taxon>
        <taxon>Asterales</taxon>
        <taxon>Asteraceae</taxon>
        <taxon>Asteroideae</taxon>
        <taxon>Anthemideae</taxon>
        <taxon>Anthemidinae</taxon>
        <taxon>Tanacetum</taxon>
    </lineage>
</organism>
<dbReference type="GO" id="GO:0098542">
    <property type="term" value="P:defense response to other organism"/>
    <property type="evidence" value="ECO:0007669"/>
    <property type="project" value="InterPro"/>
</dbReference>
<reference evidence="4" key="1">
    <citation type="journal article" date="2019" name="Sci. Rep.">
        <title>Draft genome of Tanacetum cinerariifolium, the natural source of mosquito coil.</title>
        <authorList>
            <person name="Yamashiro T."/>
            <person name="Shiraishi A."/>
            <person name="Satake H."/>
            <person name="Nakayama K."/>
        </authorList>
    </citation>
    <scope>NUCLEOTIDE SEQUENCE</scope>
</reference>
<dbReference type="AlphaFoldDB" id="A0A699IR82"/>
<evidence type="ECO:0000256" key="1">
    <source>
        <dbReference type="ARBA" id="ARBA00004370"/>
    </source>
</evidence>
<dbReference type="PANTHER" id="PTHR31415:SF52">
    <property type="entry name" value="LATE EMBRYOGENESIS ABUNDANT (LEA) HYDROXYPROLINE-RICH GLYCOPROTEIN FAMILY-RELATED"/>
    <property type="match status" value="1"/>
</dbReference>
<gene>
    <name evidence="4" type="ORF">Tci_536278</name>
</gene>
<evidence type="ECO:0000256" key="3">
    <source>
        <dbReference type="SAM" id="Phobius"/>
    </source>
</evidence>
<keyword evidence="2 3" id="KW-0472">Membrane</keyword>
<accession>A0A699IR82</accession>
<name>A0A699IR82_TANCI</name>
<keyword evidence="3" id="KW-0812">Transmembrane</keyword>
<dbReference type="InterPro" id="IPR044839">
    <property type="entry name" value="NDR1-like"/>
</dbReference>
<dbReference type="GO" id="GO:0009506">
    <property type="term" value="C:plasmodesma"/>
    <property type="evidence" value="ECO:0007669"/>
    <property type="project" value="TreeGrafter"/>
</dbReference>
<evidence type="ECO:0008006" key="5">
    <source>
        <dbReference type="Google" id="ProtNLM"/>
    </source>
</evidence>
<proteinExistence type="predicted"/>
<dbReference type="PANTHER" id="PTHR31415">
    <property type="entry name" value="OS05G0367900 PROTEIN"/>
    <property type="match status" value="1"/>
</dbReference>
<evidence type="ECO:0000313" key="4">
    <source>
        <dbReference type="EMBL" id="GEZ64305.1"/>
    </source>
</evidence>
<comment type="subcellular location">
    <subcellularLocation>
        <location evidence="1">Membrane</location>
    </subcellularLocation>
</comment>
<dbReference type="GO" id="GO:0005886">
    <property type="term" value="C:plasma membrane"/>
    <property type="evidence" value="ECO:0007669"/>
    <property type="project" value="TreeGrafter"/>
</dbReference>
<keyword evidence="3" id="KW-1133">Transmembrane helix</keyword>